<evidence type="ECO:0000259" key="18">
    <source>
        <dbReference type="PROSITE" id="PS50054"/>
    </source>
</evidence>
<dbReference type="PROSITE" id="PS50054">
    <property type="entry name" value="TYR_PHOSPHATASE_DUAL"/>
    <property type="match status" value="1"/>
</dbReference>
<evidence type="ECO:0000256" key="8">
    <source>
        <dbReference type="ARBA" id="ARBA00023209"/>
    </source>
</evidence>
<dbReference type="AlphaFoldDB" id="A0A914ZL99"/>
<keyword evidence="8" id="KW-0594">Phospholipid biosynthesis</keyword>
<evidence type="ECO:0000256" key="4">
    <source>
        <dbReference type="ARBA" id="ARBA00022801"/>
    </source>
</evidence>
<dbReference type="WBParaSite" id="PgB07_g092_t01">
    <property type="protein sequence ID" value="PgB07_g092_t01"/>
    <property type="gene ID" value="PgB07_g092"/>
</dbReference>
<dbReference type="Proteomes" id="UP000887569">
    <property type="component" value="Unplaced"/>
</dbReference>
<evidence type="ECO:0000256" key="3">
    <source>
        <dbReference type="ARBA" id="ARBA00022516"/>
    </source>
</evidence>
<evidence type="ECO:0000256" key="10">
    <source>
        <dbReference type="ARBA" id="ARBA00024192"/>
    </source>
</evidence>
<evidence type="ECO:0000256" key="5">
    <source>
        <dbReference type="ARBA" id="ARBA00022912"/>
    </source>
</evidence>
<evidence type="ECO:0000256" key="11">
    <source>
        <dbReference type="ARBA" id="ARBA00024224"/>
    </source>
</evidence>
<evidence type="ECO:0000256" key="7">
    <source>
        <dbReference type="ARBA" id="ARBA00023136"/>
    </source>
</evidence>
<dbReference type="EC" id="3.1.3.27" evidence="11"/>
<comment type="catalytic activity">
    <reaction evidence="12">
        <text>a 1,2-diacyl-sn-glycero-3-phospho-(1'-sn-glycero-3'-phosphate) + H2O = a 1,2-diacyl-sn-glycero-3-phospho-(1'-sn-glycerol) + phosphate</text>
        <dbReference type="Rhea" id="RHEA:33751"/>
        <dbReference type="ChEBI" id="CHEBI:15377"/>
        <dbReference type="ChEBI" id="CHEBI:43474"/>
        <dbReference type="ChEBI" id="CHEBI:60110"/>
        <dbReference type="ChEBI" id="CHEBI:64716"/>
        <dbReference type="EC" id="3.1.3.27"/>
    </reaction>
    <physiologicalReaction direction="left-to-right" evidence="12">
        <dbReference type="Rhea" id="RHEA:33752"/>
    </physiologicalReaction>
</comment>
<evidence type="ECO:0000256" key="9">
    <source>
        <dbReference type="ARBA" id="ARBA00023264"/>
    </source>
</evidence>
<dbReference type="SUPFAM" id="SSF52799">
    <property type="entry name" value="(Phosphotyrosine protein) phosphatases II"/>
    <property type="match status" value="1"/>
</dbReference>
<dbReference type="PANTHER" id="PTHR46274:SF6">
    <property type="entry name" value="TYR_PHOSPHATASE_2 DOMAIN-CONTAINING PROTEIN"/>
    <property type="match status" value="1"/>
</dbReference>
<dbReference type="Gene3D" id="3.90.190.10">
    <property type="entry name" value="Protein tyrosine phosphatase superfamily"/>
    <property type="match status" value="1"/>
</dbReference>
<keyword evidence="4" id="KW-0378">Hydrolase</keyword>
<comment type="catalytic activity">
    <reaction evidence="13">
        <text>a 1-acyl-2-hexanoyl-sn-glycero-3-phospho-(1D-myo-inositol-5-phosphate) + H2O = a 1-acyl-2-hexanoyl-sn-glycero-3-phospho-(1D-myo-inositol) + phosphate</text>
        <dbReference type="Rhea" id="RHEA:42320"/>
        <dbReference type="ChEBI" id="CHEBI:15377"/>
        <dbReference type="ChEBI" id="CHEBI:43474"/>
        <dbReference type="ChEBI" id="CHEBI:78930"/>
        <dbReference type="ChEBI" id="CHEBI:78931"/>
    </reaction>
    <physiologicalReaction direction="left-to-right" evidence="13">
        <dbReference type="Rhea" id="RHEA:42321"/>
    </physiologicalReaction>
</comment>
<keyword evidence="5" id="KW-0904">Protein phosphatase</keyword>
<feature type="domain" description="Tyrosine-protein phosphatase" evidence="18">
    <location>
        <begin position="86"/>
        <end position="239"/>
    </location>
</feature>
<evidence type="ECO:0000259" key="19">
    <source>
        <dbReference type="PROSITE" id="PS50056"/>
    </source>
</evidence>
<dbReference type="Pfam" id="PF00782">
    <property type="entry name" value="DSPc"/>
    <property type="match status" value="1"/>
</dbReference>
<evidence type="ECO:0000313" key="21">
    <source>
        <dbReference type="WBParaSite" id="PgB07_g092_t01"/>
    </source>
</evidence>
<evidence type="ECO:0000256" key="2">
    <source>
        <dbReference type="ARBA" id="ARBA00005189"/>
    </source>
</evidence>
<comment type="catalytic activity">
    <reaction evidence="14">
        <text>1,2-dibutyryl-sn-glycero-3-phospho-(1D-myo-inositol-5-phosphate) + H2O = 1,2-dibutyryl-sn-glycero-3-phospho-(1D-myo-inositol) + phosphate</text>
        <dbReference type="Rhea" id="RHEA:42584"/>
        <dbReference type="ChEBI" id="CHEBI:15377"/>
        <dbReference type="ChEBI" id="CHEBI:43474"/>
        <dbReference type="ChEBI" id="CHEBI:82605"/>
        <dbReference type="ChEBI" id="CHEBI:82606"/>
    </reaction>
    <physiologicalReaction direction="left-to-right" evidence="14">
        <dbReference type="Rhea" id="RHEA:42585"/>
    </physiologicalReaction>
</comment>
<dbReference type="InterPro" id="IPR016130">
    <property type="entry name" value="Tyr_Pase_AS"/>
</dbReference>
<feature type="domain" description="Tyrosine specific protein phosphatases" evidence="19">
    <location>
        <begin position="163"/>
        <end position="228"/>
    </location>
</feature>
<evidence type="ECO:0000313" key="20">
    <source>
        <dbReference type="Proteomes" id="UP000887569"/>
    </source>
</evidence>
<comment type="catalytic activity">
    <reaction evidence="16">
        <text>1,2-dioctanoyl-sn-glycero-3-phospho-(1D-myo-inositol-5-phosphate) + H2O = 1,2-dioctanoyl-sn-glycero-3-phospho-(1D-myo-inositol) + phosphate</text>
        <dbReference type="Rhea" id="RHEA:42308"/>
        <dbReference type="ChEBI" id="CHEBI:15377"/>
        <dbReference type="ChEBI" id="CHEBI:43474"/>
        <dbReference type="ChEBI" id="CHEBI:65221"/>
        <dbReference type="ChEBI" id="CHEBI:78911"/>
    </reaction>
    <physiologicalReaction direction="left-to-right" evidence="16">
        <dbReference type="Rhea" id="RHEA:42309"/>
    </physiologicalReaction>
</comment>
<evidence type="ECO:0000256" key="12">
    <source>
        <dbReference type="ARBA" id="ARBA00050944"/>
    </source>
</evidence>
<accession>A0A914ZL99</accession>
<evidence type="ECO:0000256" key="17">
    <source>
        <dbReference type="ARBA" id="ARBA00069309"/>
    </source>
</evidence>
<keyword evidence="9" id="KW-1208">Phospholipid metabolism</keyword>
<dbReference type="PROSITE" id="PS50056">
    <property type="entry name" value="TYR_PHOSPHATASE_2"/>
    <property type="match status" value="1"/>
</dbReference>
<keyword evidence="3" id="KW-0444">Lipid biosynthesis</keyword>
<dbReference type="InterPro" id="IPR020422">
    <property type="entry name" value="TYR_PHOSPHATASE_DUAL_dom"/>
</dbReference>
<comment type="pathway">
    <text evidence="2">Lipid metabolism.</text>
</comment>
<dbReference type="GO" id="GO:0008654">
    <property type="term" value="P:phospholipid biosynthetic process"/>
    <property type="evidence" value="ECO:0007669"/>
    <property type="project" value="UniProtKB-KW"/>
</dbReference>
<evidence type="ECO:0000256" key="6">
    <source>
        <dbReference type="ARBA" id="ARBA00023098"/>
    </source>
</evidence>
<sequence>RIRSSAFVHGADLDALGFRSGEYNCDSFFDLQIHFSTSVVLVQLYLHCHFRVAAFRSDVMFSLVMFYPSLGYNILRNYLQAAKWPWYSRIDDVVIQGALPFRSMVDELKNRENIGGVVCCTEEFETKAAWSSMTKEDWAEQEIAFHEIPMKDFVGSSSRPEIQRAVQFINNIGKQGKSVYVHCKAGRTRSTMLVVCYLMQRSNWMPNVAFEYLKMKRPHALLRSAHWRSVNEYRRFLDHEATS</sequence>
<evidence type="ECO:0000256" key="1">
    <source>
        <dbReference type="ARBA" id="ARBA00004370"/>
    </source>
</evidence>
<dbReference type="SMART" id="SM00195">
    <property type="entry name" value="DSPc"/>
    <property type="match status" value="1"/>
</dbReference>
<dbReference type="InterPro" id="IPR029021">
    <property type="entry name" value="Prot-tyrosine_phosphatase-like"/>
</dbReference>
<dbReference type="PROSITE" id="PS00383">
    <property type="entry name" value="TYR_PHOSPHATASE_1"/>
    <property type="match status" value="1"/>
</dbReference>
<evidence type="ECO:0000256" key="16">
    <source>
        <dbReference type="ARBA" id="ARBA00052780"/>
    </source>
</evidence>
<protein>
    <recommendedName>
        <fullName evidence="17">Phosphatidylglycerophosphatase and protein-tyrosine phosphatase 1</fullName>
        <ecNumber evidence="11">3.1.3.27</ecNumber>
    </recommendedName>
</protein>
<dbReference type="PANTHER" id="PTHR46274">
    <property type="entry name" value="PHOSPHATIDYLINOSITOL PHOSPHATASE"/>
    <property type="match status" value="1"/>
</dbReference>
<dbReference type="GO" id="GO:0008962">
    <property type="term" value="F:phosphatidylglycerophosphatase activity"/>
    <property type="evidence" value="ECO:0007669"/>
    <property type="project" value="UniProtKB-EC"/>
</dbReference>
<comment type="subcellular location">
    <subcellularLocation>
        <location evidence="1">Membrane</location>
    </subcellularLocation>
</comment>
<evidence type="ECO:0000256" key="15">
    <source>
        <dbReference type="ARBA" id="ARBA00052632"/>
    </source>
</evidence>
<keyword evidence="7" id="KW-0472">Membrane</keyword>
<keyword evidence="20" id="KW-1185">Reference proteome</keyword>
<proteinExistence type="predicted"/>
<comment type="catalytic activity">
    <reaction evidence="15">
        <text>1,2-di-(9Z-octadecenoyl)-sn-glycero-3-phospho-(1'-sn-glycerol-3'-phosphate) + H2O = 1,2-di-(9Z-octadecenoyl)-sn-glycero-3-phospho-(1'-sn-glycerol) + phosphate</text>
        <dbReference type="Rhea" id="RHEA:42304"/>
        <dbReference type="ChEBI" id="CHEBI:15377"/>
        <dbReference type="ChEBI" id="CHEBI:43474"/>
        <dbReference type="ChEBI" id="CHEBI:75163"/>
        <dbReference type="ChEBI" id="CHEBI:78907"/>
    </reaction>
    <physiologicalReaction direction="left-to-right" evidence="15">
        <dbReference type="Rhea" id="RHEA:42305"/>
    </physiologicalReaction>
</comment>
<dbReference type="GO" id="GO:0016020">
    <property type="term" value="C:membrane"/>
    <property type="evidence" value="ECO:0007669"/>
    <property type="project" value="UniProtKB-SubCell"/>
</dbReference>
<dbReference type="InterPro" id="IPR000387">
    <property type="entry name" value="Tyr_Pase_dom"/>
</dbReference>
<dbReference type="GO" id="GO:0004721">
    <property type="term" value="F:phosphoprotein phosphatase activity"/>
    <property type="evidence" value="ECO:0007669"/>
    <property type="project" value="UniProtKB-KW"/>
</dbReference>
<evidence type="ECO:0000256" key="14">
    <source>
        <dbReference type="ARBA" id="ARBA00052505"/>
    </source>
</evidence>
<keyword evidence="6" id="KW-0443">Lipid metabolism</keyword>
<comment type="pathway">
    <text evidence="10">Phospholipid metabolism; phosphatidylglycerol biosynthesis; phosphatidylglycerol from CDP-diacylglycerol: step 2/2.</text>
</comment>
<organism evidence="20 21">
    <name type="scientific">Parascaris univalens</name>
    <name type="common">Nematode worm</name>
    <dbReference type="NCBI Taxonomy" id="6257"/>
    <lineage>
        <taxon>Eukaryota</taxon>
        <taxon>Metazoa</taxon>
        <taxon>Ecdysozoa</taxon>
        <taxon>Nematoda</taxon>
        <taxon>Chromadorea</taxon>
        <taxon>Rhabditida</taxon>
        <taxon>Spirurina</taxon>
        <taxon>Ascaridomorpha</taxon>
        <taxon>Ascaridoidea</taxon>
        <taxon>Ascarididae</taxon>
        <taxon>Parascaris</taxon>
    </lineage>
</organism>
<dbReference type="FunFam" id="3.90.190.10:FF:000060">
    <property type="entry name" value="Phosphatidylglycerophosphatase and protein-tyrosine phosphatase 1"/>
    <property type="match status" value="1"/>
</dbReference>
<evidence type="ECO:0000256" key="13">
    <source>
        <dbReference type="ARBA" id="ARBA00051818"/>
    </source>
</evidence>
<dbReference type="InterPro" id="IPR044596">
    <property type="entry name" value="PTPMT1-like"/>
</dbReference>
<name>A0A914ZL99_PARUN</name>
<reference evidence="21" key="1">
    <citation type="submission" date="2022-11" db="UniProtKB">
        <authorList>
            <consortium name="WormBaseParasite"/>
        </authorList>
    </citation>
    <scope>IDENTIFICATION</scope>
</reference>
<dbReference type="InterPro" id="IPR000340">
    <property type="entry name" value="Dual-sp_phosphatase_cat-dom"/>
</dbReference>
<dbReference type="CDD" id="cd14524">
    <property type="entry name" value="PTPMT1"/>
    <property type="match status" value="1"/>
</dbReference>
<dbReference type="GO" id="GO:0005737">
    <property type="term" value="C:cytoplasm"/>
    <property type="evidence" value="ECO:0007669"/>
    <property type="project" value="UniProtKB-ARBA"/>
</dbReference>